<dbReference type="PROSITE" id="PS50011">
    <property type="entry name" value="PROTEIN_KINASE_DOM"/>
    <property type="match status" value="1"/>
</dbReference>
<feature type="region of interest" description="Disordered" evidence="6">
    <location>
        <begin position="557"/>
        <end position="587"/>
    </location>
</feature>
<dbReference type="SMART" id="SM00185">
    <property type="entry name" value="ARM"/>
    <property type="match status" value="5"/>
</dbReference>
<dbReference type="GO" id="GO:0004674">
    <property type="term" value="F:protein serine/threonine kinase activity"/>
    <property type="evidence" value="ECO:0007669"/>
    <property type="project" value="TreeGrafter"/>
</dbReference>
<dbReference type="Gene3D" id="1.10.510.10">
    <property type="entry name" value="Transferase(Phosphotransferase) domain 1"/>
    <property type="match status" value="1"/>
</dbReference>
<organism evidence="8 9">
    <name type="scientific">Cavenderia fasciculata</name>
    <name type="common">Slime mold</name>
    <name type="synonym">Dictyostelium fasciculatum</name>
    <dbReference type="NCBI Taxonomy" id="261658"/>
    <lineage>
        <taxon>Eukaryota</taxon>
        <taxon>Amoebozoa</taxon>
        <taxon>Evosea</taxon>
        <taxon>Eumycetozoa</taxon>
        <taxon>Dictyostelia</taxon>
        <taxon>Acytosteliales</taxon>
        <taxon>Cavenderiaceae</taxon>
        <taxon>Cavenderia</taxon>
    </lineage>
</organism>
<evidence type="ECO:0000256" key="2">
    <source>
        <dbReference type="ARBA" id="ARBA00022737"/>
    </source>
</evidence>
<dbReference type="InterPro" id="IPR011009">
    <property type="entry name" value="Kinase-like_dom_sf"/>
</dbReference>
<feature type="domain" description="Protein kinase" evidence="7">
    <location>
        <begin position="991"/>
        <end position="1251"/>
    </location>
</feature>
<feature type="compositionally biased region" description="Low complexity" evidence="6">
    <location>
        <begin position="749"/>
        <end position="759"/>
    </location>
</feature>
<dbReference type="SUPFAM" id="SSF48371">
    <property type="entry name" value="ARM repeat"/>
    <property type="match status" value="2"/>
</dbReference>
<evidence type="ECO:0000256" key="5">
    <source>
        <dbReference type="PROSITE-ProRule" id="PRU10141"/>
    </source>
</evidence>
<feature type="region of interest" description="Disordered" evidence="6">
    <location>
        <begin position="1"/>
        <end position="55"/>
    </location>
</feature>
<dbReference type="Gene3D" id="1.25.10.10">
    <property type="entry name" value="Leucine-rich Repeat Variant"/>
    <property type="match status" value="3"/>
</dbReference>
<feature type="compositionally biased region" description="Basic and acidic residues" evidence="6">
    <location>
        <begin position="38"/>
        <end position="49"/>
    </location>
</feature>
<keyword evidence="1" id="KW-0433">Leucine-rich repeat</keyword>
<feature type="compositionally biased region" description="Low complexity" evidence="6">
    <location>
        <begin position="610"/>
        <end position="679"/>
    </location>
</feature>
<evidence type="ECO:0000256" key="4">
    <source>
        <dbReference type="ARBA" id="ARBA00022840"/>
    </source>
</evidence>
<feature type="compositionally biased region" description="Low complexity" evidence="6">
    <location>
        <begin position="24"/>
        <end position="34"/>
    </location>
</feature>
<dbReference type="Proteomes" id="UP000007797">
    <property type="component" value="Unassembled WGS sequence"/>
</dbReference>
<dbReference type="InterPro" id="IPR001611">
    <property type="entry name" value="Leu-rich_rpt"/>
</dbReference>
<feature type="region of interest" description="Disordered" evidence="6">
    <location>
        <begin position="340"/>
        <end position="371"/>
    </location>
</feature>
<dbReference type="InterPro" id="IPR017441">
    <property type="entry name" value="Protein_kinase_ATP_BS"/>
</dbReference>
<dbReference type="InterPro" id="IPR000225">
    <property type="entry name" value="Armadillo"/>
</dbReference>
<dbReference type="EMBL" id="GL883013">
    <property type="protein sequence ID" value="EGG20354.1"/>
    <property type="molecule type" value="Genomic_DNA"/>
</dbReference>
<dbReference type="Gene3D" id="3.80.10.10">
    <property type="entry name" value="Ribonuclease Inhibitor"/>
    <property type="match status" value="1"/>
</dbReference>
<evidence type="ECO:0000256" key="1">
    <source>
        <dbReference type="ARBA" id="ARBA00022614"/>
    </source>
</evidence>
<keyword evidence="3 5" id="KW-0547">Nucleotide-binding</keyword>
<dbReference type="InterPro" id="IPR000719">
    <property type="entry name" value="Prot_kinase_dom"/>
</dbReference>
<evidence type="ECO:0000256" key="6">
    <source>
        <dbReference type="SAM" id="MobiDB-lite"/>
    </source>
</evidence>
<dbReference type="GeneID" id="14872074"/>
<feature type="compositionally biased region" description="Low complexity" evidence="6">
    <location>
        <begin position="1282"/>
        <end position="1313"/>
    </location>
</feature>
<feature type="region of interest" description="Disordered" evidence="6">
    <location>
        <begin position="1266"/>
        <end position="1318"/>
    </location>
</feature>
<proteinExistence type="predicted"/>
<dbReference type="Pfam" id="PF07714">
    <property type="entry name" value="PK_Tyr_Ser-Thr"/>
    <property type="match status" value="1"/>
</dbReference>
<dbReference type="GO" id="GO:0005524">
    <property type="term" value="F:ATP binding"/>
    <property type="evidence" value="ECO:0007669"/>
    <property type="project" value="UniProtKB-UniRule"/>
</dbReference>
<keyword evidence="2" id="KW-0677">Repeat</keyword>
<dbReference type="OrthoDB" id="19243at2759"/>
<evidence type="ECO:0000313" key="9">
    <source>
        <dbReference type="Proteomes" id="UP000007797"/>
    </source>
</evidence>
<dbReference type="InterPro" id="IPR051681">
    <property type="entry name" value="Ser/Thr_Kinases-Pseudokinases"/>
</dbReference>
<feature type="compositionally biased region" description="Polar residues" evidence="6">
    <location>
        <begin position="1266"/>
        <end position="1275"/>
    </location>
</feature>
<dbReference type="SUPFAM" id="SSF52058">
    <property type="entry name" value="L domain-like"/>
    <property type="match status" value="1"/>
</dbReference>
<evidence type="ECO:0000256" key="3">
    <source>
        <dbReference type="ARBA" id="ARBA00022741"/>
    </source>
</evidence>
<dbReference type="KEGG" id="dfa:DFA_07478"/>
<evidence type="ECO:0000259" key="7">
    <source>
        <dbReference type="PROSITE" id="PS50011"/>
    </source>
</evidence>
<dbReference type="InterPro" id="IPR011989">
    <property type="entry name" value="ARM-like"/>
</dbReference>
<feature type="compositionally biased region" description="Low complexity" evidence="6">
    <location>
        <begin position="697"/>
        <end position="724"/>
    </location>
</feature>
<dbReference type="InterPro" id="IPR016024">
    <property type="entry name" value="ARM-type_fold"/>
</dbReference>
<dbReference type="InterPro" id="IPR001245">
    <property type="entry name" value="Ser-Thr/Tyr_kinase_cat_dom"/>
</dbReference>
<dbReference type="STRING" id="1054147.F4PWJ0"/>
<evidence type="ECO:0000313" key="8">
    <source>
        <dbReference type="EMBL" id="EGG20354.1"/>
    </source>
</evidence>
<dbReference type="OMA" id="HQFSETG"/>
<feature type="binding site" evidence="5">
    <location>
        <position position="1018"/>
    </location>
    <ligand>
        <name>ATP</name>
        <dbReference type="ChEBI" id="CHEBI:30616"/>
    </ligand>
</feature>
<reference evidence="9" key="1">
    <citation type="journal article" date="2011" name="Genome Res.">
        <title>Phylogeny-wide analysis of social amoeba genomes highlights ancient origins for complex intercellular communication.</title>
        <authorList>
            <person name="Heidel A.J."/>
            <person name="Lawal H.M."/>
            <person name="Felder M."/>
            <person name="Schilde C."/>
            <person name="Helps N.R."/>
            <person name="Tunggal B."/>
            <person name="Rivero F."/>
            <person name="John U."/>
            <person name="Schleicher M."/>
            <person name="Eichinger L."/>
            <person name="Platzer M."/>
            <person name="Noegel A.A."/>
            <person name="Schaap P."/>
            <person name="Gloeckner G."/>
        </authorList>
    </citation>
    <scope>NUCLEOTIDE SEQUENCE [LARGE SCALE GENOMIC DNA]</scope>
    <source>
        <strain evidence="9">SH3</strain>
    </source>
</reference>
<dbReference type="RefSeq" id="XP_004367337.1">
    <property type="nucleotide sequence ID" value="XM_004367280.1"/>
</dbReference>
<feature type="compositionally biased region" description="Low complexity" evidence="6">
    <location>
        <begin position="340"/>
        <end position="362"/>
    </location>
</feature>
<sequence length="1920" mass="209233">MSSTEFDKRDLLKRSGSVLGGGSNSNLLVVSKNSPKVPGRDTKYDERTLTKPPLADGGESKLADFTVKDSRTFFATKSYPIFFDASDANYNLESDEFLKSCPNILKSLNLTSNSLIEFSSASHLTKLKWLILEKNNLVDISIQSLTALVYLSVANNRLAHVPITTDLKKIVHLDLSFNRLIDGFEELSKLKTLKVLDLSNNNINIPLDQFNKEVLGSLKKVKTLEYFSLQGNPIDRNIQEFRCFVANELKSIKYYNWSLVTKDERSKGGKLESENFWASVMTTQFQISTIFNNAGSALNLKSSQGGAAAGEEETERTPYKSPILLSKVSQSPLLKKIVSSSNGSGLNSSTEDFSPSSSLSSSGGFGTPSKLESVPLRRKLSFTGSSDQAFSKTGGPVQEDSFTSKSSGTSTPSTSKLDLDPSVQVVVVNKRSSNDNLSPISLQPTSPPLQMYIEPIDPLAGRDDQSMSAYLDLLLEELGPINLEVGPNVHHSTYLDMLYRAIVDDVMMPELLLADVPSQVSSDIPSHVSSSQPMPISQAPIIRMSEDEIIKPVEEVSTAAPPQFPTTAHSPSVATSSPRKTSQWVKVSDQQEKMFGGMDVIIKKDATPAVTTTTTTTSTTIATEPKPISSSPIISSSKPAAASSPSISTPKPVAVLKKSPALSSSPSSGSPMMSSSPKPTGAAAGSPNPFGVVLKKAPAPASGSPASGPSPVSPISPNVTSPPAAASPPGSPLIRKVPVAKNPVPPSPSTLSTIISKPPQSKPSPPTQSPLAKPPGSVAPPVAAAAPVAPPSTSTDFDVDTFKDDIEKTLRDIENTYNNNQLSQPTSPVVAAKPAAATAAATPVTVPVVKKATAADFDILDDLSNAIKQDEQSTSTARPKLSHVDSRQNLLKEISQKDVTMKLDQVSSATQKLNEMIEEYNQTKDKVVDDNLLKLDKLLNTFEQTTQLQQNTYSMTPPTDTLSPKLTHRLSTYNVPRPSSQPSWICNYSDVQVNAKLGTGSWGDCYLGSVWQKTVVFKKLRIQRFSDQFIDAFKEEVDKLRQLGPHDNVVPVIGGCADTNIMAISPHVEAVTLQQIIAETPASVTPDFIVAIAAGVARAMCYLHQFNIIHRTLKPSNILLDTEGRVMIRDYGFTAIKDNLYKSSATHGGAVNYFAPEIFESGASNYDQNIDQYAFGLILWEMFTHQNAFPSSVAQHQIPDLLKQGYRPEVPSQFPMVFDRLIRACWNQDPSARPNFLTISKILSQPTQRLFANQISMTLPIPITDNHGSLPTSQKPIYPHHQQTSTPTTASPPTSSPTITSQQNNSNNNSTTNIKSELERKMKLVTEKVMLMIKNGGERVMMDKAFKALENLAANEENAETFIGCGLVPLLIQSFAQHIHYQDSILSSLNQLCLNVSLCAEFVHNGGLTQLVRLMNSSSINTSILACKLLTTVADEEYLRAIRDSGALKVLFVTLQSTNELLQMQTVWALSRALLDVGNQQYFIACGGIPILLGMVSSTRQGLSVRALISLCCLITNPQCQQQLVNAGVLSRLIESIDRSPKLLKIPTIRIIGNIVDKEQKVDANQHSLRDLVIQNNFIHVLIDQIQTTDDQDLIDVATSCLVPILQNDPNAHQLFYQLHGVDKILLHFNVNSQSNEILVNILTIFTLIINHDLSRLKLRFSIIKLVELLNNGNVGDVDSLVVIKALQCLTIFATHVSCVPMILESNATASVKALLVSPTNQDVDIKISTIRLISSLSKTGNYFINAIIQSGIVAALLDNIRDHGSSSLVKDESIASVAWLSASAECRQLFMEKNVFHRLLEYTQANINRLTNYLKESLLWAISFFALDATCQTLICQVQGTLEFVVSNLLTDAQISGEEGQVCRMLAIKTVLILSQKQVNHRFLKQTNIIDSLTNLTDHTSTDNQSIQIASKKIIQLLQ</sequence>
<gene>
    <name evidence="8" type="ORF">DFA_07478</name>
</gene>
<feature type="compositionally biased region" description="Low complexity" evidence="6">
    <location>
        <begin position="774"/>
        <end position="787"/>
    </location>
</feature>
<keyword evidence="9" id="KW-1185">Reference proteome</keyword>
<feature type="region of interest" description="Disordered" evidence="6">
    <location>
        <begin position="385"/>
        <end position="418"/>
    </location>
</feature>
<feature type="compositionally biased region" description="Polar residues" evidence="6">
    <location>
        <begin position="565"/>
        <end position="585"/>
    </location>
</feature>
<accession>F4PWJ0</accession>
<dbReference type="InterPro" id="IPR032675">
    <property type="entry name" value="LRR_dom_sf"/>
</dbReference>
<keyword evidence="4 5" id="KW-0067">ATP-binding</keyword>
<feature type="compositionally biased region" description="Low complexity" evidence="6">
    <location>
        <begin position="401"/>
        <end position="415"/>
    </location>
</feature>
<dbReference type="SUPFAM" id="SSF56112">
    <property type="entry name" value="Protein kinase-like (PK-like)"/>
    <property type="match status" value="1"/>
</dbReference>
<dbReference type="PROSITE" id="PS00107">
    <property type="entry name" value="PROTEIN_KINASE_ATP"/>
    <property type="match status" value="1"/>
</dbReference>
<dbReference type="PROSITE" id="PS51450">
    <property type="entry name" value="LRR"/>
    <property type="match status" value="1"/>
</dbReference>
<protein>
    <submittedName>
        <fullName evidence="8">Leucine-rich repeat-containing protein</fullName>
    </submittedName>
</protein>
<feature type="compositionally biased region" description="Basic and acidic residues" evidence="6">
    <location>
        <begin position="1"/>
        <end position="13"/>
    </location>
</feature>
<feature type="region of interest" description="Disordered" evidence="6">
    <location>
        <begin position="610"/>
        <end position="799"/>
    </location>
</feature>
<name>F4PWJ0_CACFS</name>
<dbReference type="PANTHER" id="PTHR44329">
    <property type="entry name" value="SERINE/THREONINE-PROTEIN KINASE TNNI3K-RELATED"/>
    <property type="match status" value="1"/>
</dbReference>